<sequence>MGKRNRERRKSEKPCKSDQLVAVPIGSPTPLANLSLNSVVLHDWWLCMVQPKGLAVGGFQCRGKNKDGGKDKECCALQPLPKDMMPPLLKLPMASQLLLVDLSIPLVHFKNGFSPKVCSHFLFGFPYDWEEYASHSNEQSFCSSTEASITTSLLHSNAMSLPLPSLDNLHVPAARIRDLLMLSAGDSPNSVFDHMLLQKLSTHDSQNAEITTADSNMGNKDPKDCPYSVADGENSNCHKEKVIQNHVDDNNILCSRSKTTVGSWNEDVSILTPPNTRGVITRSMTRLKRRTSERLKRLRLSSSELKEKVLRR</sequence>
<dbReference type="PANTHER" id="PTHR35311">
    <property type="entry name" value="KINETOCHORE-ASSOCIATED PROTEIN KNL-2 HOMOLOG"/>
    <property type="match status" value="1"/>
</dbReference>
<dbReference type="OrthoDB" id="118550at2759"/>
<evidence type="ECO:0000313" key="3">
    <source>
        <dbReference type="Proteomes" id="UP000239757"/>
    </source>
</evidence>
<gene>
    <name evidence="2" type="ORF">GOBAR_AA24688</name>
</gene>
<organism evidence="2 3">
    <name type="scientific">Gossypium barbadense</name>
    <name type="common">Sea Island cotton</name>
    <name type="synonym">Hibiscus barbadensis</name>
    <dbReference type="NCBI Taxonomy" id="3634"/>
    <lineage>
        <taxon>Eukaryota</taxon>
        <taxon>Viridiplantae</taxon>
        <taxon>Streptophyta</taxon>
        <taxon>Embryophyta</taxon>
        <taxon>Tracheophyta</taxon>
        <taxon>Spermatophyta</taxon>
        <taxon>Magnoliopsida</taxon>
        <taxon>eudicotyledons</taxon>
        <taxon>Gunneridae</taxon>
        <taxon>Pentapetalae</taxon>
        <taxon>rosids</taxon>
        <taxon>malvids</taxon>
        <taxon>Malvales</taxon>
        <taxon>Malvaceae</taxon>
        <taxon>Malvoideae</taxon>
        <taxon>Gossypium</taxon>
    </lineage>
</organism>
<dbReference type="Proteomes" id="UP000239757">
    <property type="component" value="Unassembled WGS sequence"/>
</dbReference>
<name>A0A2P5WY06_GOSBA</name>
<dbReference type="Pfam" id="PF09133">
    <property type="entry name" value="SANTA"/>
    <property type="match status" value="1"/>
</dbReference>
<protein>
    <recommendedName>
        <fullName evidence="1">SANTA domain-containing protein</fullName>
    </recommendedName>
</protein>
<dbReference type="EMBL" id="KZ666145">
    <property type="protein sequence ID" value="PPR95982.1"/>
    <property type="molecule type" value="Genomic_DNA"/>
</dbReference>
<evidence type="ECO:0000313" key="2">
    <source>
        <dbReference type="EMBL" id="PPR95982.1"/>
    </source>
</evidence>
<dbReference type="PANTHER" id="PTHR35311:SF1">
    <property type="entry name" value="PROTEIN EMBRYO DEFECTIVE 1674"/>
    <property type="match status" value="1"/>
</dbReference>
<dbReference type="InterPro" id="IPR053090">
    <property type="entry name" value="Centromere_KNL-2_homolog"/>
</dbReference>
<evidence type="ECO:0000259" key="1">
    <source>
        <dbReference type="Pfam" id="PF09133"/>
    </source>
</evidence>
<reference evidence="2 3" key="1">
    <citation type="submission" date="2015-01" db="EMBL/GenBank/DDBJ databases">
        <title>Genome of allotetraploid Gossypium barbadense reveals genomic plasticity and fiber elongation in cotton evolution.</title>
        <authorList>
            <person name="Chen X."/>
            <person name="Liu X."/>
            <person name="Zhao B."/>
            <person name="Zheng H."/>
            <person name="Hu Y."/>
            <person name="Lu G."/>
            <person name="Yang C."/>
            <person name="Chen J."/>
            <person name="Shan C."/>
            <person name="Zhang L."/>
            <person name="Zhou Y."/>
            <person name="Wang L."/>
            <person name="Guo W."/>
            <person name="Bai Y."/>
            <person name="Ruan J."/>
            <person name="Shangguan X."/>
            <person name="Mao Y."/>
            <person name="Jiang J."/>
            <person name="Zhu Y."/>
            <person name="Lei J."/>
            <person name="Kang H."/>
            <person name="Chen S."/>
            <person name="He X."/>
            <person name="Wang R."/>
            <person name="Wang Y."/>
            <person name="Chen J."/>
            <person name="Wang L."/>
            <person name="Yu S."/>
            <person name="Wang B."/>
            <person name="Wei J."/>
            <person name="Song S."/>
            <person name="Lu X."/>
            <person name="Gao Z."/>
            <person name="Gu W."/>
            <person name="Deng X."/>
            <person name="Ma D."/>
            <person name="Wang S."/>
            <person name="Liang W."/>
            <person name="Fang L."/>
            <person name="Cai C."/>
            <person name="Zhu X."/>
            <person name="Zhou B."/>
            <person name="Zhang Y."/>
            <person name="Chen Z."/>
            <person name="Xu S."/>
            <person name="Zhu R."/>
            <person name="Wang S."/>
            <person name="Zhang T."/>
            <person name="Zhao G."/>
        </authorList>
    </citation>
    <scope>NUCLEOTIDE SEQUENCE [LARGE SCALE GENOMIC DNA]</scope>
    <source>
        <strain evidence="3">cv. Xinhai21</strain>
        <tissue evidence="2">Leaf</tissue>
    </source>
</reference>
<dbReference type="InterPro" id="IPR015216">
    <property type="entry name" value="SANTA"/>
</dbReference>
<dbReference type="AlphaFoldDB" id="A0A2P5WY06"/>
<proteinExistence type="predicted"/>
<accession>A0A2P5WY06</accession>
<feature type="domain" description="SANTA" evidence="1">
    <location>
        <begin position="39"/>
        <end position="132"/>
    </location>
</feature>